<proteinExistence type="predicted"/>
<evidence type="ECO:0000313" key="1">
    <source>
        <dbReference type="EMBL" id="SVD04101.1"/>
    </source>
</evidence>
<accession>A0A382S5E3</accession>
<organism evidence="1">
    <name type="scientific">marine metagenome</name>
    <dbReference type="NCBI Taxonomy" id="408172"/>
    <lineage>
        <taxon>unclassified sequences</taxon>
        <taxon>metagenomes</taxon>
        <taxon>ecological metagenomes</taxon>
    </lineage>
</organism>
<dbReference type="AlphaFoldDB" id="A0A382S5E3"/>
<reference evidence="1" key="1">
    <citation type="submission" date="2018-05" db="EMBL/GenBank/DDBJ databases">
        <authorList>
            <person name="Lanie J.A."/>
            <person name="Ng W.-L."/>
            <person name="Kazmierczak K.M."/>
            <person name="Andrzejewski T.M."/>
            <person name="Davidsen T.M."/>
            <person name="Wayne K.J."/>
            <person name="Tettelin H."/>
            <person name="Glass J.I."/>
            <person name="Rusch D."/>
            <person name="Podicherti R."/>
            <person name="Tsui H.-C.T."/>
            <person name="Winkler M.E."/>
        </authorList>
    </citation>
    <scope>NUCLEOTIDE SEQUENCE</scope>
</reference>
<dbReference type="NCBIfam" id="NF047558">
    <property type="entry name" value="TPR_END_plus"/>
    <property type="match status" value="1"/>
</dbReference>
<feature type="non-terminal residue" evidence="1">
    <location>
        <position position="1"/>
    </location>
</feature>
<gene>
    <name evidence="1" type="ORF">METZ01_LOCUS356955</name>
</gene>
<name>A0A382S5E3_9ZZZZ</name>
<protein>
    <submittedName>
        <fullName evidence="1">Uncharacterized protein</fullName>
    </submittedName>
</protein>
<dbReference type="EMBL" id="UINC01125933">
    <property type="protein sequence ID" value="SVD04101.1"/>
    <property type="molecule type" value="Genomic_DNA"/>
</dbReference>
<sequence>NAALDNIDEAIYLLGQAIKKDRKTIKKWAVQEKFFDNLLDDPRFNKLVK</sequence>